<keyword evidence="4" id="KW-0645">Protease</keyword>
<feature type="signal peptide" evidence="13">
    <location>
        <begin position="1"/>
        <end position="33"/>
    </location>
</feature>
<keyword evidence="10" id="KW-1015">Disulfide bond</keyword>
<keyword evidence="11" id="KW-0325">Glycoprotein</keyword>
<organism evidence="15 16">
    <name type="scientific">Anopheles christyi</name>
    <dbReference type="NCBI Taxonomy" id="43041"/>
    <lineage>
        <taxon>Eukaryota</taxon>
        <taxon>Metazoa</taxon>
        <taxon>Ecdysozoa</taxon>
        <taxon>Arthropoda</taxon>
        <taxon>Hexapoda</taxon>
        <taxon>Insecta</taxon>
        <taxon>Pterygota</taxon>
        <taxon>Neoptera</taxon>
        <taxon>Endopterygota</taxon>
        <taxon>Diptera</taxon>
        <taxon>Nematocera</taxon>
        <taxon>Culicoidea</taxon>
        <taxon>Culicidae</taxon>
        <taxon>Anophelinae</taxon>
        <taxon>Anopheles</taxon>
    </lineage>
</organism>
<dbReference type="AlphaFoldDB" id="A0A182KAN2"/>
<keyword evidence="9" id="KW-0865">Zymogen</keyword>
<dbReference type="FunFam" id="2.40.10.10:FF:000028">
    <property type="entry name" value="Serine protease easter"/>
    <property type="match status" value="1"/>
</dbReference>
<dbReference type="GO" id="GO:0005576">
    <property type="term" value="C:extracellular region"/>
    <property type="evidence" value="ECO:0007669"/>
    <property type="project" value="UniProtKB-SubCell"/>
</dbReference>
<dbReference type="Proteomes" id="UP000075881">
    <property type="component" value="Unassembled WGS sequence"/>
</dbReference>
<evidence type="ECO:0000256" key="12">
    <source>
        <dbReference type="ARBA" id="ARBA00024195"/>
    </source>
</evidence>
<evidence type="ECO:0000256" key="2">
    <source>
        <dbReference type="ARBA" id="ARBA00022525"/>
    </source>
</evidence>
<dbReference type="InterPro" id="IPR001314">
    <property type="entry name" value="Peptidase_S1A"/>
</dbReference>
<dbReference type="PROSITE" id="PS50240">
    <property type="entry name" value="TRYPSIN_DOM"/>
    <property type="match status" value="2"/>
</dbReference>
<keyword evidence="8" id="KW-0391">Immunity</keyword>
<dbReference type="EnsemblMetazoa" id="ACHR007819-RA">
    <property type="protein sequence ID" value="ACHR007819-PA"/>
    <property type="gene ID" value="ACHR007819"/>
</dbReference>
<dbReference type="SMART" id="SM00020">
    <property type="entry name" value="Tryp_SPc"/>
    <property type="match status" value="2"/>
</dbReference>
<dbReference type="InterPro" id="IPR051487">
    <property type="entry name" value="Ser/Thr_Proteases_Immune/Dev"/>
</dbReference>
<dbReference type="FunFam" id="2.40.10.10:FF:000146">
    <property type="entry name" value="Serine protease 53"/>
    <property type="match status" value="1"/>
</dbReference>
<keyword evidence="6" id="KW-0378">Hydrolase</keyword>
<evidence type="ECO:0000256" key="4">
    <source>
        <dbReference type="ARBA" id="ARBA00022670"/>
    </source>
</evidence>
<evidence type="ECO:0000256" key="6">
    <source>
        <dbReference type="ARBA" id="ARBA00022801"/>
    </source>
</evidence>
<dbReference type="InterPro" id="IPR018114">
    <property type="entry name" value="TRYPSIN_HIS"/>
</dbReference>
<evidence type="ECO:0000256" key="8">
    <source>
        <dbReference type="ARBA" id="ARBA00022859"/>
    </source>
</evidence>
<evidence type="ECO:0000256" key="5">
    <source>
        <dbReference type="ARBA" id="ARBA00022729"/>
    </source>
</evidence>
<name>A0A182KAN2_9DIPT</name>
<evidence type="ECO:0000256" key="1">
    <source>
        <dbReference type="ARBA" id="ARBA00004613"/>
    </source>
</evidence>
<accession>A0A182KAN2</accession>
<keyword evidence="2" id="KW-0964">Secreted</keyword>
<reference evidence="15" key="2">
    <citation type="submission" date="2020-05" db="UniProtKB">
        <authorList>
            <consortium name="EnsemblMetazoa"/>
        </authorList>
    </citation>
    <scope>IDENTIFICATION</scope>
    <source>
        <strain evidence="15">ACHKN1017</strain>
    </source>
</reference>
<feature type="chain" id="PRO_5008125267" description="Peptidase S1 domain-containing protein" evidence="13">
    <location>
        <begin position="34"/>
        <end position="575"/>
    </location>
</feature>
<dbReference type="PROSITE" id="PS00134">
    <property type="entry name" value="TRYPSIN_HIS"/>
    <property type="match status" value="1"/>
</dbReference>
<dbReference type="VEuPathDB" id="VectorBase:ACHR007819"/>
<dbReference type="GO" id="GO:0045087">
    <property type="term" value="P:innate immune response"/>
    <property type="evidence" value="ECO:0007669"/>
    <property type="project" value="UniProtKB-KW"/>
</dbReference>
<proteinExistence type="inferred from homology"/>
<dbReference type="SUPFAM" id="SSF50494">
    <property type="entry name" value="Trypsin-like serine proteases"/>
    <property type="match status" value="2"/>
</dbReference>
<evidence type="ECO:0000313" key="16">
    <source>
        <dbReference type="Proteomes" id="UP000075881"/>
    </source>
</evidence>
<dbReference type="InterPro" id="IPR001254">
    <property type="entry name" value="Trypsin_dom"/>
</dbReference>
<evidence type="ECO:0000256" key="11">
    <source>
        <dbReference type="ARBA" id="ARBA00023180"/>
    </source>
</evidence>
<dbReference type="InterPro" id="IPR009003">
    <property type="entry name" value="Peptidase_S1_PA"/>
</dbReference>
<dbReference type="GO" id="GO:0004252">
    <property type="term" value="F:serine-type endopeptidase activity"/>
    <property type="evidence" value="ECO:0007669"/>
    <property type="project" value="InterPro"/>
</dbReference>
<feature type="domain" description="Peptidase S1" evidence="14">
    <location>
        <begin position="314"/>
        <end position="575"/>
    </location>
</feature>
<evidence type="ECO:0000259" key="14">
    <source>
        <dbReference type="PROSITE" id="PS50240"/>
    </source>
</evidence>
<dbReference type="PRINTS" id="PR00722">
    <property type="entry name" value="CHYMOTRYPSIN"/>
</dbReference>
<dbReference type="Pfam" id="PF00089">
    <property type="entry name" value="Trypsin"/>
    <property type="match status" value="2"/>
</dbReference>
<comment type="subcellular location">
    <subcellularLocation>
        <location evidence="1">Secreted</location>
    </subcellularLocation>
</comment>
<evidence type="ECO:0000256" key="13">
    <source>
        <dbReference type="SAM" id="SignalP"/>
    </source>
</evidence>
<protein>
    <recommendedName>
        <fullName evidence="14">Peptidase S1 domain-containing protein</fullName>
    </recommendedName>
</protein>
<keyword evidence="16" id="KW-1185">Reference proteome</keyword>
<dbReference type="PANTHER" id="PTHR24256">
    <property type="entry name" value="TRYPTASE-RELATED"/>
    <property type="match status" value="1"/>
</dbReference>
<dbReference type="InterPro" id="IPR043504">
    <property type="entry name" value="Peptidase_S1_PA_chymotrypsin"/>
</dbReference>
<evidence type="ECO:0000256" key="9">
    <source>
        <dbReference type="ARBA" id="ARBA00023145"/>
    </source>
</evidence>
<keyword evidence="3" id="KW-0399">Innate immunity</keyword>
<feature type="domain" description="Peptidase S1" evidence="14">
    <location>
        <begin position="47"/>
        <end position="299"/>
    </location>
</feature>
<dbReference type="STRING" id="43041.A0A182KAN2"/>
<evidence type="ECO:0000256" key="10">
    <source>
        <dbReference type="ARBA" id="ARBA00023157"/>
    </source>
</evidence>
<evidence type="ECO:0000256" key="7">
    <source>
        <dbReference type="ARBA" id="ARBA00022825"/>
    </source>
</evidence>
<sequence>MGKVISERWGIPTLLGALLPVLLFIQQPPEIGSSTCGVRRLAPVGLIMKGVNAEPGDWPWHVALFGLNSQKAKPDYMCGGSIISQNFVLSAAHCIKDPNPDRYFLKAGLYHLYNDTDPNVVLYNLFEIILHSKYDSRNFYNDIALLRPDRVISLTPDVFPICLWPAQSSTLIDVLSQSGIVVGFGFDETHRISETLQQASMKVIEKQQCIEQLPEHVRYLPQDVGKMCAIGSEPGTNVCSGDSGGGLYFAKEQVWYLRGIVSAAARRGLDSGKATCDAALPATYTDVAQYTSWIKAHQRIVDQRNLLKLEDCGMVRNSEVQDEMQKPVFNQYPWNVLLEFRQLDKMQTHLVCSGVLVHPRFVLTVGHCVEGVFSNYNLKSVRLGEYNIRTEEDSDPNDSSTKITYQSVDIEQVLFHPGYNKPLYANNLALIKLKHNADTSKTNIKPICLPSIDDYKETSLTLSGWKRNKYIFPTQERDAMNLSSSAACRSEYEKLGIYLPDSEDALCAVYKGRAKGHCHNYATGSPLQYIKRVDKVPRYFLAGLMVFNFPNCRAEGSEMFVNLASACDWIKDTVT</sequence>
<keyword evidence="7" id="KW-0720">Serine protease</keyword>
<dbReference type="Gene3D" id="2.40.10.10">
    <property type="entry name" value="Trypsin-like serine proteases"/>
    <property type="match status" value="3"/>
</dbReference>
<evidence type="ECO:0000313" key="15">
    <source>
        <dbReference type="EnsemblMetazoa" id="ACHR007819-PA"/>
    </source>
</evidence>
<keyword evidence="5 13" id="KW-0732">Signal</keyword>
<comment type="similarity">
    <text evidence="12">Belongs to the peptidase S1 family. CLIP subfamily.</text>
</comment>
<dbReference type="CDD" id="cd00190">
    <property type="entry name" value="Tryp_SPc"/>
    <property type="match status" value="1"/>
</dbReference>
<evidence type="ECO:0000256" key="3">
    <source>
        <dbReference type="ARBA" id="ARBA00022588"/>
    </source>
</evidence>
<reference evidence="16" key="1">
    <citation type="submission" date="2013-03" db="EMBL/GenBank/DDBJ databases">
        <title>The Genome Sequence of Anopheles christyi ACHKN1017.</title>
        <authorList>
            <consortium name="The Broad Institute Genomics Platform"/>
            <person name="Neafsey D.E."/>
            <person name="Besansky N."/>
            <person name="Walker B."/>
            <person name="Young S.K."/>
            <person name="Zeng Q."/>
            <person name="Gargeya S."/>
            <person name="Fitzgerald M."/>
            <person name="Haas B."/>
            <person name="Abouelleil A."/>
            <person name="Allen A.W."/>
            <person name="Alvarado L."/>
            <person name="Arachchi H.M."/>
            <person name="Berlin A.M."/>
            <person name="Chapman S.B."/>
            <person name="Gainer-Dewar J."/>
            <person name="Goldberg J."/>
            <person name="Griggs A."/>
            <person name="Gujja S."/>
            <person name="Hansen M."/>
            <person name="Howarth C."/>
            <person name="Imamovic A."/>
            <person name="Ireland A."/>
            <person name="Larimer J."/>
            <person name="McCowan C."/>
            <person name="Murphy C."/>
            <person name="Pearson M."/>
            <person name="Poon T.W."/>
            <person name="Priest M."/>
            <person name="Roberts A."/>
            <person name="Saif S."/>
            <person name="Shea T."/>
            <person name="Sisk P."/>
            <person name="Sykes S."/>
            <person name="Wortman J."/>
            <person name="Nusbaum C."/>
            <person name="Birren B."/>
        </authorList>
    </citation>
    <scope>NUCLEOTIDE SEQUENCE [LARGE SCALE GENOMIC DNA]</scope>
    <source>
        <strain evidence="16">ACHKN1017</strain>
    </source>
</reference>
<dbReference type="GO" id="GO:0006508">
    <property type="term" value="P:proteolysis"/>
    <property type="evidence" value="ECO:0007669"/>
    <property type="project" value="UniProtKB-KW"/>
</dbReference>